<organism evidence="2 3">
    <name type="scientific">Aldrovandia affinis</name>
    <dbReference type="NCBI Taxonomy" id="143900"/>
    <lineage>
        <taxon>Eukaryota</taxon>
        <taxon>Metazoa</taxon>
        <taxon>Chordata</taxon>
        <taxon>Craniata</taxon>
        <taxon>Vertebrata</taxon>
        <taxon>Euteleostomi</taxon>
        <taxon>Actinopterygii</taxon>
        <taxon>Neopterygii</taxon>
        <taxon>Teleostei</taxon>
        <taxon>Notacanthiformes</taxon>
        <taxon>Halosauridae</taxon>
        <taxon>Aldrovandia</taxon>
    </lineage>
</organism>
<feature type="region of interest" description="Disordered" evidence="1">
    <location>
        <begin position="69"/>
        <end position="99"/>
    </location>
</feature>
<sequence>MGSTLSKGTLTRTDGLQAEPGQAGPDQWTSGQNSLSRSEIRWMRSAGRLDPSVDSNGFWTAIGARCHEGSDIRHERGRHGRKDQTPADLSRRNDSSALQRSAELSLRPAAMTFCAADVVSSPGLPCWNLSLCRNTQKSLAVLPDRSH</sequence>
<feature type="compositionally biased region" description="Polar residues" evidence="1">
    <location>
        <begin position="1"/>
        <end position="14"/>
    </location>
</feature>
<feature type="compositionally biased region" description="Basic and acidic residues" evidence="1">
    <location>
        <begin position="82"/>
        <end position="94"/>
    </location>
</feature>
<evidence type="ECO:0000256" key="1">
    <source>
        <dbReference type="SAM" id="MobiDB-lite"/>
    </source>
</evidence>
<dbReference type="Proteomes" id="UP001221898">
    <property type="component" value="Unassembled WGS sequence"/>
</dbReference>
<proteinExistence type="predicted"/>
<dbReference type="AlphaFoldDB" id="A0AAD7W8U5"/>
<evidence type="ECO:0000313" key="3">
    <source>
        <dbReference type="Proteomes" id="UP001221898"/>
    </source>
</evidence>
<name>A0AAD7W8U5_9TELE</name>
<protein>
    <submittedName>
        <fullName evidence="2">Uncharacterized protein</fullName>
    </submittedName>
</protein>
<accession>A0AAD7W8U5</accession>
<reference evidence="2" key="1">
    <citation type="journal article" date="2023" name="Science">
        <title>Genome structures resolve the early diversification of teleost fishes.</title>
        <authorList>
            <person name="Parey E."/>
            <person name="Louis A."/>
            <person name="Montfort J."/>
            <person name="Bouchez O."/>
            <person name="Roques C."/>
            <person name="Iampietro C."/>
            <person name="Lluch J."/>
            <person name="Castinel A."/>
            <person name="Donnadieu C."/>
            <person name="Desvignes T."/>
            <person name="Floi Bucao C."/>
            <person name="Jouanno E."/>
            <person name="Wen M."/>
            <person name="Mejri S."/>
            <person name="Dirks R."/>
            <person name="Jansen H."/>
            <person name="Henkel C."/>
            <person name="Chen W.J."/>
            <person name="Zahm M."/>
            <person name="Cabau C."/>
            <person name="Klopp C."/>
            <person name="Thompson A.W."/>
            <person name="Robinson-Rechavi M."/>
            <person name="Braasch I."/>
            <person name="Lecointre G."/>
            <person name="Bobe J."/>
            <person name="Postlethwait J.H."/>
            <person name="Berthelot C."/>
            <person name="Roest Crollius H."/>
            <person name="Guiguen Y."/>
        </authorList>
    </citation>
    <scope>NUCLEOTIDE SEQUENCE</scope>
    <source>
        <strain evidence="2">NC1722</strain>
    </source>
</reference>
<evidence type="ECO:0000313" key="2">
    <source>
        <dbReference type="EMBL" id="KAJ8388152.1"/>
    </source>
</evidence>
<gene>
    <name evidence="2" type="ORF">AAFF_G00146430</name>
</gene>
<dbReference type="EMBL" id="JAINUG010000200">
    <property type="protein sequence ID" value="KAJ8388152.1"/>
    <property type="molecule type" value="Genomic_DNA"/>
</dbReference>
<comment type="caution">
    <text evidence="2">The sequence shown here is derived from an EMBL/GenBank/DDBJ whole genome shotgun (WGS) entry which is preliminary data.</text>
</comment>
<keyword evidence="3" id="KW-1185">Reference proteome</keyword>
<feature type="compositionally biased region" description="Polar residues" evidence="1">
    <location>
        <begin position="27"/>
        <end position="37"/>
    </location>
</feature>
<feature type="region of interest" description="Disordered" evidence="1">
    <location>
        <begin position="1"/>
        <end position="39"/>
    </location>
</feature>